<dbReference type="AlphaFoldDB" id="A0A1A9Z2X7"/>
<proteinExistence type="predicted"/>
<feature type="transmembrane region" description="Helical" evidence="1">
    <location>
        <begin position="14"/>
        <end position="34"/>
    </location>
</feature>
<name>A0A1A9Z2X7_GLOPL</name>
<dbReference type="VEuPathDB" id="VectorBase:GPAI002142"/>
<reference evidence="3" key="1">
    <citation type="submission" date="2014-03" db="EMBL/GenBank/DDBJ databases">
        <authorList>
            <person name="Aksoy S."/>
            <person name="Warren W."/>
            <person name="Wilson R.K."/>
        </authorList>
    </citation>
    <scope>NUCLEOTIDE SEQUENCE [LARGE SCALE GENOMIC DNA]</scope>
    <source>
        <strain evidence="3">IAEA</strain>
    </source>
</reference>
<evidence type="ECO:0000256" key="1">
    <source>
        <dbReference type="SAM" id="Phobius"/>
    </source>
</evidence>
<organism evidence="2 3">
    <name type="scientific">Glossina pallidipes</name>
    <name type="common">Tsetse fly</name>
    <dbReference type="NCBI Taxonomy" id="7398"/>
    <lineage>
        <taxon>Eukaryota</taxon>
        <taxon>Metazoa</taxon>
        <taxon>Ecdysozoa</taxon>
        <taxon>Arthropoda</taxon>
        <taxon>Hexapoda</taxon>
        <taxon>Insecta</taxon>
        <taxon>Pterygota</taxon>
        <taxon>Neoptera</taxon>
        <taxon>Endopterygota</taxon>
        <taxon>Diptera</taxon>
        <taxon>Brachycera</taxon>
        <taxon>Muscomorpha</taxon>
        <taxon>Hippoboscoidea</taxon>
        <taxon>Glossinidae</taxon>
        <taxon>Glossina</taxon>
    </lineage>
</organism>
<evidence type="ECO:0008006" key="4">
    <source>
        <dbReference type="Google" id="ProtNLM"/>
    </source>
</evidence>
<sequence>MKKLSPDEAFYENLTLGLGSVLSNLIVINSGFILHLKTNFRLLVTDSVPRVSNIICEKREPCQKTQVMTWEQRHGVYLPEDMKKFYLSTDGLLLHWSYQYGVNDTRRVGYINIPHLVQITLLRENVESNVQHTANVASGVPIATCISDSSKRSSSDTSFSTNSSATIVSVSTSMSCTTVAANPSKDQWGHPLPIIGPKTKIFEFNTVNDVAKVCLIYDTTGSNTLKIYMLELNGQKWVFLADSFSEYLRMAIAHLGLPYWELCFSSCGLPSWTEQLFLLLAPHLLEEREERRARIVDPAPERPYNSLDANIFRFKFKATNNKNVNVKR</sequence>
<dbReference type="PANTHER" id="PTHR31854">
    <property type="entry name" value="TUBULIN POLYGLUTAMYLASE COMPLEX SUBUNIT 2"/>
    <property type="match status" value="1"/>
</dbReference>
<dbReference type="STRING" id="7398.A0A1A9Z2X7"/>
<keyword evidence="1" id="KW-1133">Transmembrane helix</keyword>
<reference evidence="2" key="2">
    <citation type="submission" date="2020-05" db="UniProtKB">
        <authorList>
            <consortium name="EnsemblMetazoa"/>
        </authorList>
    </citation>
    <scope>IDENTIFICATION</scope>
    <source>
        <strain evidence="2">IAEA</strain>
    </source>
</reference>
<evidence type="ECO:0000313" key="2">
    <source>
        <dbReference type="EnsemblMetazoa" id="GPAI002142-PA"/>
    </source>
</evidence>
<dbReference type="PANTHER" id="PTHR31854:SF2">
    <property type="entry name" value="TUBULIN POLYGLUTAMYLASE COMPLEX SUBUNIT 2"/>
    <property type="match status" value="1"/>
</dbReference>
<keyword evidence="3" id="KW-1185">Reference proteome</keyword>
<protein>
    <recommendedName>
        <fullName evidence="4">Knr4/Smi1-like domain-containing protein</fullName>
    </recommendedName>
</protein>
<dbReference type="Proteomes" id="UP000092445">
    <property type="component" value="Unassembled WGS sequence"/>
</dbReference>
<accession>A0A1A9Z2X7</accession>
<dbReference type="EnsemblMetazoa" id="GPAI002142-RA">
    <property type="protein sequence ID" value="GPAI002142-PA"/>
    <property type="gene ID" value="GPAI002142"/>
</dbReference>
<keyword evidence="1" id="KW-0472">Membrane</keyword>
<dbReference type="InterPro" id="IPR039231">
    <property type="entry name" value="TPGS2"/>
</dbReference>
<evidence type="ECO:0000313" key="3">
    <source>
        <dbReference type="Proteomes" id="UP000092445"/>
    </source>
</evidence>
<keyword evidence="1" id="KW-0812">Transmembrane</keyword>